<dbReference type="EMBL" id="JBEOKT010000002">
    <property type="protein sequence ID" value="MER2996314.1"/>
    <property type="molecule type" value="Genomic_DNA"/>
</dbReference>
<accession>A0ABV1RPK5</accession>
<keyword evidence="1" id="KW-0472">Membrane</keyword>
<reference evidence="2 3" key="1">
    <citation type="submission" date="2024-06" db="EMBL/GenBank/DDBJ databases">
        <title>Pontibacter populi HYL7-15.</title>
        <authorList>
            <person name="Kim M.K."/>
        </authorList>
    </citation>
    <scope>NUCLEOTIDE SEQUENCE [LARGE SCALE GENOMIC DNA]</scope>
    <source>
        <strain evidence="2 3">HYL7-15</strain>
    </source>
</reference>
<dbReference type="Proteomes" id="UP001476807">
    <property type="component" value="Unassembled WGS sequence"/>
</dbReference>
<evidence type="ECO:0000313" key="2">
    <source>
        <dbReference type="EMBL" id="MER2996314.1"/>
    </source>
</evidence>
<sequence length="231" mass="25906">MANQLESKIEDFAFDYLKNYYTQQYTTGNILVGQNEKTKRGITTDGMLAFKKPTGEAFLANISMQQSGRLVGMLTNYKKNGLGKLRLLTPLVLAALCFVLGKTTGNILVMLIAPIVVAPIGFMLHTFLIKKYNHRQLETLLDNVKLAPADEQWIGLSISSLVLRNNALAKTLLDMCHQKGLGLITVGKRSKVVLMQRPLNKVSRRNDYLCYYTSEATIRRALNEDHVLRVA</sequence>
<gene>
    <name evidence="2" type="ORF">ABS362_02075</name>
</gene>
<protein>
    <submittedName>
        <fullName evidence="2">Uncharacterized protein</fullName>
    </submittedName>
</protein>
<keyword evidence="1" id="KW-0812">Transmembrane</keyword>
<feature type="transmembrane region" description="Helical" evidence="1">
    <location>
        <begin position="107"/>
        <end position="129"/>
    </location>
</feature>
<comment type="caution">
    <text evidence="2">The sequence shown here is derived from an EMBL/GenBank/DDBJ whole genome shotgun (WGS) entry which is preliminary data.</text>
</comment>
<feature type="transmembrane region" description="Helical" evidence="1">
    <location>
        <begin position="85"/>
        <end position="101"/>
    </location>
</feature>
<organism evidence="2 3">
    <name type="scientific">Pontibacter populi</name>
    <dbReference type="NCBI Taxonomy" id="890055"/>
    <lineage>
        <taxon>Bacteria</taxon>
        <taxon>Pseudomonadati</taxon>
        <taxon>Bacteroidota</taxon>
        <taxon>Cytophagia</taxon>
        <taxon>Cytophagales</taxon>
        <taxon>Hymenobacteraceae</taxon>
        <taxon>Pontibacter</taxon>
    </lineage>
</organism>
<keyword evidence="1" id="KW-1133">Transmembrane helix</keyword>
<name>A0ABV1RPK5_9BACT</name>
<evidence type="ECO:0000313" key="3">
    <source>
        <dbReference type="Proteomes" id="UP001476807"/>
    </source>
</evidence>
<dbReference type="RefSeq" id="WP_350410564.1">
    <property type="nucleotide sequence ID" value="NZ_JBEOKT010000002.1"/>
</dbReference>
<proteinExistence type="predicted"/>
<keyword evidence="3" id="KW-1185">Reference proteome</keyword>
<evidence type="ECO:0000256" key="1">
    <source>
        <dbReference type="SAM" id="Phobius"/>
    </source>
</evidence>